<protein>
    <recommendedName>
        <fullName evidence="4">DUF4145 domain-containing protein</fullName>
    </recommendedName>
</protein>
<dbReference type="Proteomes" id="UP000553016">
    <property type="component" value="Unassembled WGS sequence"/>
</dbReference>
<organism evidence="2 3">
    <name type="scientific">Listeria booriae</name>
    <dbReference type="NCBI Taxonomy" id="1552123"/>
    <lineage>
        <taxon>Bacteria</taxon>
        <taxon>Bacillati</taxon>
        <taxon>Bacillota</taxon>
        <taxon>Bacilli</taxon>
        <taxon>Bacillales</taxon>
        <taxon>Listeriaceae</taxon>
        <taxon>Listeria</taxon>
    </lineage>
</organism>
<proteinExistence type="predicted"/>
<name>A0A842EZB7_9LIST</name>
<evidence type="ECO:0000256" key="1">
    <source>
        <dbReference type="SAM" id="Phobius"/>
    </source>
</evidence>
<keyword evidence="1" id="KW-1133">Transmembrane helix</keyword>
<dbReference type="EMBL" id="JAARZA010000008">
    <property type="protein sequence ID" value="MBC2241838.1"/>
    <property type="molecule type" value="Genomic_DNA"/>
</dbReference>
<dbReference type="RefSeq" id="WP_185541612.1">
    <property type="nucleotide sequence ID" value="NZ_JAARZA010000008.1"/>
</dbReference>
<evidence type="ECO:0000313" key="2">
    <source>
        <dbReference type="EMBL" id="MBC2241838.1"/>
    </source>
</evidence>
<evidence type="ECO:0000313" key="3">
    <source>
        <dbReference type="Proteomes" id="UP000553016"/>
    </source>
</evidence>
<evidence type="ECO:0008006" key="4">
    <source>
        <dbReference type="Google" id="ProtNLM"/>
    </source>
</evidence>
<keyword evidence="1" id="KW-0812">Transmembrane</keyword>
<dbReference type="AlphaFoldDB" id="A0A842EZB7"/>
<sequence length="179" mass="20400">MSDSPWLFFVSSLIKALAWPTVILLVLFMFSRQLKQILERIVNVKYKDLDITLDLDKVMINAGINLKKIEEPRSEFTELQANFPSAAIIVSWLDLEKDLYATYESSDKKGHTPTIKMITQLQEQGFIDNRTYNLIRELNAIRNSVVHSNSSGFIATQDDAKKFEAIAEEAKKGLKSIES</sequence>
<keyword evidence="1" id="KW-0472">Membrane</keyword>
<accession>A0A842EZB7</accession>
<feature type="transmembrane region" description="Helical" evidence="1">
    <location>
        <begin position="6"/>
        <end position="30"/>
    </location>
</feature>
<comment type="caution">
    <text evidence="2">The sequence shown here is derived from an EMBL/GenBank/DDBJ whole genome shotgun (WGS) entry which is preliminary data.</text>
</comment>
<gene>
    <name evidence="2" type="ORF">HCB35_15280</name>
</gene>
<reference evidence="2 3" key="1">
    <citation type="submission" date="2020-03" db="EMBL/GenBank/DDBJ databases">
        <title>Soil Listeria distribution.</title>
        <authorList>
            <person name="Liao J."/>
            <person name="Wiedmann M."/>
        </authorList>
    </citation>
    <scope>NUCLEOTIDE SEQUENCE [LARGE SCALE GENOMIC DNA]</scope>
    <source>
        <strain evidence="2 3">FSL L7-0149</strain>
    </source>
</reference>